<dbReference type="Pfam" id="PF00075">
    <property type="entry name" value="RNase_H"/>
    <property type="match status" value="1"/>
</dbReference>
<dbReference type="InterPro" id="IPR036397">
    <property type="entry name" value="RNaseH_sf"/>
</dbReference>
<keyword evidence="4" id="KW-0540">Nuclease</keyword>
<name>A0A8H6LCG2_FUSOX</name>
<comment type="catalytic activity">
    <reaction evidence="1">
        <text>Endonucleolytic cleavage to 5'-phosphomonoester.</text>
        <dbReference type="EC" id="3.1.26.4"/>
    </reaction>
</comment>
<dbReference type="CDD" id="cd13934">
    <property type="entry name" value="RNase_H_Dikarya_like"/>
    <property type="match status" value="1"/>
</dbReference>
<feature type="compositionally biased region" description="Polar residues" evidence="8">
    <location>
        <begin position="247"/>
        <end position="264"/>
    </location>
</feature>
<evidence type="ECO:0000256" key="6">
    <source>
        <dbReference type="ARBA" id="ARBA00022759"/>
    </source>
</evidence>
<dbReference type="InterPro" id="IPR050092">
    <property type="entry name" value="RNase_H"/>
</dbReference>
<evidence type="ECO:0000256" key="7">
    <source>
        <dbReference type="ARBA" id="ARBA00022801"/>
    </source>
</evidence>
<accession>A0A8H6LCG2</accession>
<evidence type="ECO:0000313" key="10">
    <source>
        <dbReference type="EMBL" id="KAF6515044.1"/>
    </source>
</evidence>
<gene>
    <name evidence="10" type="ORF">HZS61_004950</name>
</gene>
<evidence type="ECO:0000256" key="8">
    <source>
        <dbReference type="SAM" id="MobiDB-lite"/>
    </source>
</evidence>
<dbReference type="GO" id="GO:0004523">
    <property type="term" value="F:RNA-DNA hybrid ribonuclease activity"/>
    <property type="evidence" value="ECO:0007669"/>
    <property type="project" value="UniProtKB-EC"/>
</dbReference>
<dbReference type="InterPro" id="IPR002156">
    <property type="entry name" value="RNaseH_domain"/>
</dbReference>
<dbReference type="PANTHER" id="PTHR10642:SF26">
    <property type="entry name" value="RIBONUCLEASE H1"/>
    <property type="match status" value="1"/>
</dbReference>
<dbReference type="GO" id="GO:0046872">
    <property type="term" value="F:metal ion binding"/>
    <property type="evidence" value="ECO:0007669"/>
    <property type="project" value="UniProtKB-KW"/>
</dbReference>
<dbReference type="GO" id="GO:0043137">
    <property type="term" value="P:DNA replication, removal of RNA primer"/>
    <property type="evidence" value="ECO:0007669"/>
    <property type="project" value="TreeGrafter"/>
</dbReference>
<dbReference type="AlphaFoldDB" id="A0A8H6LCG2"/>
<sequence>MNKQAMRLRFAATDKILQRGTRDASEAALERFKEMLRQDPTDPLGLRDLIPHVLLRLDREQECYDFIKWWTRNGPEARSRSPFLNLHGANAFESLTKLSARVSNLSLSHLVALTLLKLRLYLDCESVYNFQQECILEFFEPDPSFADVDRPIGSLARNKMHSTNFDRAETLISSLRSQYLELCREANAANSYFWEALIDDEPCTPPPHYSPGSRQEAEQVVYQCRSAWQESEDALVMVEADTSSFTRVYEGSTGSRDANPTQSEKPGKMPQQLERKRGTGLAFPSKKNHTTPVARELEEYVPTYVGNTQSVRFVRRTNQSQVLVYTDGACINNGQPDPRAGWSVVFGPTESSNSGSRGFVSGRLEDMGPFGHVSIDTSNRAELRATIAALRLCDWRAEGFDDLLIATDSSYVVEGATGWCKGWVRNGWKLRSGGDVKNKDLWELLLGEVDRWKTQGLRVVLLQIPRDLNTDADAAAKDAARTETAKAEFNDITLSTPQTSTAKTESVPYVLALCLEGESFFDAVCSDLVSHLTSKAKLVKAATPDAALEILGRESPPIILVGDGAITRHKKVWERVIDQLREGATVVAVGCFSSMVNEGEFNRFFAKLGLPWKRGSYHRTDVSLQPGVIDGHLTSQLTRTYSQKALFVSGIERTAAWYTETATSTEAAVAFTKIGSGRLGYIGDVNGEEPSNQVVLAMCGLL</sequence>
<dbReference type="Proteomes" id="UP000593570">
    <property type="component" value="Unassembled WGS sequence"/>
</dbReference>
<evidence type="ECO:0000256" key="2">
    <source>
        <dbReference type="ARBA" id="ARBA00005300"/>
    </source>
</evidence>
<evidence type="ECO:0000256" key="1">
    <source>
        <dbReference type="ARBA" id="ARBA00000077"/>
    </source>
</evidence>
<comment type="similarity">
    <text evidence="2">Belongs to the RNase H family.</text>
</comment>
<dbReference type="Gene3D" id="3.30.420.10">
    <property type="entry name" value="Ribonuclease H-like superfamily/Ribonuclease H"/>
    <property type="match status" value="1"/>
</dbReference>
<dbReference type="PROSITE" id="PS50879">
    <property type="entry name" value="RNASE_H_1"/>
    <property type="match status" value="1"/>
</dbReference>
<dbReference type="SUPFAM" id="SSF53098">
    <property type="entry name" value="Ribonuclease H-like"/>
    <property type="match status" value="1"/>
</dbReference>
<feature type="domain" description="RNase H type-1" evidence="9">
    <location>
        <begin position="318"/>
        <end position="481"/>
    </location>
</feature>
<comment type="caution">
    <text evidence="10">The sequence shown here is derived from an EMBL/GenBank/DDBJ whole genome shotgun (WGS) entry which is preliminary data.</text>
</comment>
<feature type="region of interest" description="Disordered" evidence="8">
    <location>
        <begin position="247"/>
        <end position="290"/>
    </location>
</feature>
<evidence type="ECO:0000256" key="4">
    <source>
        <dbReference type="ARBA" id="ARBA00022722"/>
    </source>
</evidence>
<dbReference type="GO" id="GO:0003676">
    <property type="term" value="F:nucleic acid binding"/>
    <property type="evidence" value="ECO:0007669"/>
    <property type="project" value="InterPro"/>
</dbReference>
<dbReference type="EMBL" id="JACDXP010000014">
    <property type="protein sequence ID" value="KAF6515044.1"/>
    <property type="molecule type" value="Genomic_DNA"/>
</dbReference>
<keyword evidence="7" id="KW-0378">Hydrolase</keyword>
<evidence type="ECO:0000256" key="3">
    <source>
        <dbReference type="ARBA" id="ARBA00012180"/>
    </source>
</evidence>
<dbReference type="EC" id="3.1.26.4" evidence="3"/>
<protein>
    <recommendedName>
        <fullName evidence="3">ribonuclease H</fullName>
        <ecNumber evidence="3">3.1.26.4</ecNumber>
    </recommendedName>
</protein>
<proteinExistence type="inferred from homology"/>
<evidence type="ECO:0000256" key="5">
    <source>
        <dbReference type="ARBA" id="ARBA00022723"/>
    </source>
</evidence>
<evidence type="ECO:0000259" key="9">
    <source>
        <dbReference type="PROSITE" id="PS50879"/>
    </source>
</evidence>
<keyword evidence="6" id="KW-0255">Endonuclease</keyword>
<dbReference type="PANTHER" id="PTHR10642">
    <property type="entry name" value="RIBONUCLEASE H1"/>
    <property type="match status" value="1"/>
</dbReference>
<organism evidence="10 11">
    <name type="scientific">Fusarium oxysporum f. sp. conglutinans</name>
    <dbReference type="NCBI Taxonomy" id="100902"/>
    <lineage>
        <taxon>Eukaryota</taxon>
        <taxon>Fungi</taxon>
        <taxon>Dikarya</taxon>
        <taxon>Ascomycota</taxon>
        <taxon>Pezizomycotina</taxon>
        <taxon>Sordariomycetes</taxon>
        <taxon>Hypocreomycetidae</taxon>
        <taxon>Hypocreales</taxon>
        <taxon>Nectriaceae</taxon>
        <taxon>Fusarium</taxon>
        <taxon>Fusarium oxysporum species complex</taxon>
    </lineage>
</organism>
<reference evidence="10 11" key="1">
    <citation type="journal article" date="2020" name="bioRxiv">
        <title>A chromosome-scale genome assembly for the Fusarium oxysporum strain Fo5176 to establish a model Arabidopsis-fungal pathosystem.</title>
        <authorList>
            <person name="Fokkens L."/>
            <person name="Guo L."/>
            <person name="Dora S."/>
            <person name="Wang B."/>
            <person name="Ye K."/>
            <person name="Sanchez-Rodriguez C."/>
            <person name="Croll D."/>
        </authorList>
    </citation>
    <scope>NUCLEOTIDE SEQUENCE [LARGE SCALE GENOMIC DNA]</scope>
    <source>
        <strain evidence="10 11">Fo5176</strain>
    </source>
</reference>
<dbReference type="InterPro" id="IPR012337">
    <property type="entry name" value="RNaseH-like_sf"/>
</dbReference>
<evidence type="ECO:0000313" key="11">
    <source>
        <dbReference type="Proteomes" id="UP000593570"/>
    </source>
</evidence>
<keyword evidence="5" id="KW-0479">Metal-binding</keyword>